<dbReference type="EMBL" id="SJPU01000002">
    <property type="protein sequence ID" value="TWU16915.1"/>
    <property type="molecule type" value="Genomic_DNA"/>
</dbReference>
<organism evidence="2 3">
    <name type="scientific">Allorhodopirellula heiligendammensis</name>
    <dbReference type="NCBI Taxonomy" id="2714739"/>
    <lineage>
        <taxon>Bacteria</taxon>
        <taxon>Pseudomonadati</taxon>
        <taxon>Planctomycetota</taxon>
        <taxon>Planctomycetia</taxon>
        <taxon>Pirellulales</taxon>
        <taxon>Pirellulaceae</taxon>
        <taxon>Allorhodopirellula</taxon>
    </lineage>
</organism>
<dbReference type="GO" id="GO:0004316">
    <property type="term" value="F:3-oxoacyl-[acyl-carrier-protein] reductase (NADPH) activity"/>
    <property type="evidence" value="ECO:0007669"/>
    <property type="project" value="UniProtKB-EC"/>
</dbReference>
<accession>A0A5C6BY67</accession>
<dbReference type="RefSeq" id="WP_146408454.1">
    <property type="nucleotide sequence ID" value="NZ_SJPU01000002.1"/>
</dbReference>
<dbReference type="Pfam" id="PF13561">
    <property type="entry name" value="adh_short_C2"/>
    <property type="match status" value="1"/>
</dbReference>
<evidence type="ECO:0000313" key="3">
    <source>
        <dbReference type="Proteomes" id="UP000319908"/>
    </source>
</evidence>
<dbReference type="CDD" id="cd05233">
    <property type="entry name" value="SDR_c"/>
    <property type="match status" value="1"/>
</dbReference>
<dbReference type="SUPFAM" id="SSF51735">
    <property type="entry name" value="NAD(P)-binding Rossmann-fold domains"/>
    <property type="match status" value="1"/>
</dbReference>
<evidence type="ECO:0000256" key="1">
    <source>
        <dbReference type="ARBA" id="ARBA00006484"/>
    </source>
</evidence>
<dbReference type="PANTHER" id="PTHR42760:SF40">
    <property type="entry name" value="3-OXOACYL-[ACYL-CARRIER-PROTEIN] REDUCTASE, CHLOROPLASTIC"/>
    <property type="match status" value="1"/>
</dbReference>
<reference evidence="2 3" key="1">
    <citation type="journal article" date="2020" name="Antonie Van Leeuwenhoek">
        <title>Rhodopirellula heiligendammensis sp. nov., Rhodopirellula pilleata sp. nov., and Rhodopirellula solitaria sp. nov. isolated from natural or artificial marine surfaces in Northern Germany and California, USA, and emended description of the genus Rhodopirellula.</title>
        <authorList>
            <person name="Kallscheuer N."/>
            <person name="Wiegand S."/>
            <person name="Jogler M."/>
            <person name="Boedeker C."/>
            <person name="Peeters S.H."/>
            <person name="Rast P."/>
            <person name="Heuer A."/>
            <person name="Jetten M.S.M."/>
            <person name="Rohde M."/>
            <person name="Jogler C."/>
        </authorList>
    </citation>
    <scope>NUCLEOTIDE SEQUENCE [LARGE SCALE GENOMIC DNA]</scope>
    <source>
        <strain evidence="2 3">Poly21</strain>
    </source>
</reference>
<keyword evidence="2" id="KW-0560">Oxidoreductase</keyword>
<protein>
    <submittedName>
        <fullName evidence="2">3-oxoacyl-[acyl-carrier-protein] reductase FabG</fullName>
        <ecNumber evidence="2">1.1.1.100</ecNumber>
    </submittedName>
</protein>
<sequence>MTGIVVTGASSGIGRQIAIQLAQDAVRRESPTAPRMLVHYRRNRAGAEATAESIQRLGIECQIVAADLSEISAAEQFARDALERVGPIDTWVNNAGADVLTGEPASWSFDRKLRWLLDVDVCGTAAISRIVGPAMAEQEGDPLDDAGSVTPSMVFIGWDQAPEGMEGDAGMMFGPVKAAVMAFAKSLAQTLAPRVRVNCVAPGWIQTAWGESTSEYWNERATSQSLMNRWGSASDVAAAVAYLTSPAAGFITGQTINVNGGWNRRFLVADD</sequence>
<gene>
    <name evidence="2" type="primary">fabG_5</name>
    <name evidence="2" type="ORF">Poly21_41230</name>
</gene>
<dbReference type="Gene3D" id="3.40.50.720">
    <property type="entry name" value="NAD(P)-binding Rossmann-like Domain"/>
    <property type="match status" value="1"/>
</dbReference>
<dbReference type="PANTHER" id="PTHR42760">
    <property type="entry name" value="SHORT-CHAIN DEHYDROGENASES/REDUCTASES FAMILY MEMBER"/>
    <property type="match status" value="1"/>
</dbReference>
<dbReference type="InterPro" id="IPR036291">
    <property type="entry name" value="NAD(P)-bd_dom_sf"/>
</dbReference>
<proteinExistence type="inferred from homology"/>
<name>A0A5C6BY67_9BACT</name>
<dbReference type="Proteomes" id="UP000319908">
    <property type="component" value="Unassembled WGS sequence"/>
</dbReference>
<dbReference type="GO" id="GO:0030497">
    <property type="term" value="P:fatty acid elongation"/>
    <property type="evidence" value="ECO:0007669"/>
    <property type="project" value="TreeGrafter"/>
</dbReference>
<dbReference type="AlphaFoldDB" id="A0A5C6BY67"/>
<dbReference type="OrthoDB" id="248827at2"/>
<evidence type="ECO:0000313" key="2">
    <source>
        <dbReference type="EMBL" id="TWU16915.1"/>
    </source>
</evidence>
<comment type="caution">
    <text evidence="2">The sequence shown here is derived from an EMBL/GenBank/DDBJ whole genome shotgun (WGS) entry which is preliminary data.</text>
</comment>
<dbReference type="PRINTS" id="PR00081">
    <property type="entry name" value="GDHRDH"/>
</dbReference>
<keyword evidence="3" id="KW-1185">Reference proteome</keyword>
<dbReference type="InterPro" id="IPR002347">
    <property type="entry name" value="SDR_fam"/>
</dbReference>
<dbReference type="EC" id="1.1.1.100" evidence="2"/>
<comment type="similarity">
    <text evidence="1">Belongs to the short-chain dehydrogenases/reductases (SDR) family.</text>
</comment>